<keyword evidence="1" id="KW-0472">Membrane</keyword>
<protein>
    <submittedName>
        <fullName evidence="3">DUF2062 domain-containing protein</fullName>
    </submittedName>
</protein>
<reference evidence="3" key="1">
    <citation type="submission" date="2022-05" db="EMBL/GenBank/DDBJ databases">
        <title>Comparative Genomics of Spacecraft Associated Microbes.</title>
        <authorList>
            <person name="Tran M.T."/>
            <person name="Wright A."/>
            <person name="Seuylemezian A."/>
            <person name="Eisen J."/>
            <person name="Coil D."/>
        </authorList>
    </citation>
    <scope>NUCLEOTIDE SEQUENCE</scope>
    <source>
        <strain evidence="3">214.1.1</strain>
    </source>
</reference>
<dbReference type="AlphaFoldDB" id="A0A9X2INH4"/>
<sequence>MTTWLVDTINKYIRKFKFLLIRLLRIKDNAHHIAIGFTAGLLINFVPSFGIGPIISIASAKLVRGNLTSGFIGGISIIWAFPLLFYLNMVVGEKLIPIELDELGESIEETVEVLKVGVRIGKAFFIGMCMNMLVFGLIIYFLTYTIIKRYRKSALTFLTKKWKVPKSS</sequence>
<feature type="transmembrane region" description="Helical" evidence="1">
    <location>
        <begin position="33"/>
        <end position="55"/>
    </location>
</feature>
<evidence type="ECO:0000256" key="1">
    <source>
        <dbReference type="SAM" id="Phobius"/>
    </source>
</evidence>
<evidence type="ECO:0000259" key="2">
    <source>
        <dbReference type="Pfam" id="PF09835"/>
    </source>
</evidence>
<dbReference type="EMBL" id="JAMBOL010000003">
    <property type="protein sequence ID" value="MCM3713796.1"/>
    <property type="molecule type" value="Genomic_DNA"/>
</dbReference>
<keyword evidence="4" id="KW-1185">Reference proteome</keyword>
<gene>
    <name evidence="3" type="ORF">M3202_06840</name>
</gene>
<dbReference type="Pfam" id="PF09835">
    <property type="entry name" value="DUF2062"/>
    <property type="match status" value="1"/>
</dbReference>
<evidence type="ECO:0000313" key="4">
    <source>
        <dbReference type="Proteomes" id="UP001139179"/>
    </source>
</evidence>
<keyword evidence="1" id="KW-0812">Transmembrane</keyword>
<keyword evidence="1" id="KW-1133">Transmembrane helix</keyword>
<organism evidence="3 4">
    <name type="scientific">Halalkalibacter oceani</name>
    <dbReference type="NCBI Taxonomy" id="1653776"/>
    <lineage>
        <taxon>Bacteria</taxon>
        <taxon>Bacillati</taxon>
        <taxon>Bacillota</taxon>
        <taxon>Bacilli</taxon>
        <taxon>Bacillales</taxon>
        <taxon>Bacillaceae</taxon>
        <taxon>Halalkalibacter</taxon>
    </lineage>
</organism>
<comment type="caution">
    <text evidence="3">The sequence shown here is derived from an EMBL/GenBank/DDBJ whole genome shotgun (WGS) entry which is preliminary data.</text>
</comment>
<feature type="transmembrane region" description="Helical" evidence="1">
    <location>
        <begin position="67"/>
        <end position="87"/>
    </location>
</feature>
<name>A0A9X2INH4_9BACI</name>
<feature type="transmembrane region" description="Helical" evidence="1">
    <location>
        <begin position="123"/>
        <end position="147"/>
    </location>
</feature>
<accession>A0A9X2INH4</accession>
<proteinExistence type="predicted"/>
<evidence type="ECO:0000313" key="3">
    <source>
        <dbReference type="EMBL" id="MCM3713796.1"/>
    </source>
</evidence>
<dbReference type="InterPro" id="IPR018639">
    <property type="entry name" value="DUF2062"/>
</dbReference>
<dbReference type="PANTHER" id="PTHR40547">
    <property type="entry name" value="SLL0298 PROTEIN"/>
    <property type="match status" value="1"/>
</dbReference>
<dbReference type="PANTHER" id="PTHR40547:SF1">
    <property type="entry name" value="SLL0298 PROTEIN"/>
    <property type="match status" value="1"/>
</dbReference>
<dbReference type="RefSeq" id="WP_251222589.1">
    <property type="nucleotide sequence ID" value="NZ_JAMBOL010000003.1"/>
</dbReference>
<feature type="domain" description="DUF2062" evidence="2">
    <location>
        <begin position="14"/>
        <end position="153"/>
    </location>
</feature>
<dbReference type="Proteomes" id="UP001139179">
    <property type="component" value="Unassembled WGS sequence"/>
</dbReference>